<protein>
    <recommendedName>
        <fullName evidence="3">Phage protein</fullName>
    </recommendedName>
</protein>
<proteinExistence type="predicted"/>
<dbReference type="InterPro" id="IPR038667">
    <property type="entry name" value="XkdH-like_sf"/>
</dbReference>
<keyword evidence="2" id="KW-1185">Reference proteome</keyword>
<evidence type="ECO:0008006" key="3">
    <source>
        <dbReference type="Google" id="ProtNLM"/>
    </source>
</evidence>
<dbReference type="EMBL" id="FOHN01000002">
    <property type="protein sequence ID" value="SES68706.1"/>
    <property type="molecule type" value="Genomic_DNA"/>
</dbReference>
<organism evidence="1 2">
    <name type="scientific">[Clostridium] polysaccharolyticum</name>
    <dbReference type="NCBI Taxonomy" id="29364"/>
    <lineage>
        <taxon>Bacteria</taxon>
        <taxon>Bacillati</taxon>
        <taxon>Bacillota</taxon>
        <taxon>Clostridia</taxon>
        <taxon>Lachnospirales</taxon>
        <taxon>Lachnospiraceae</taxon>
    </lineage>
</organism>
<dbReference type="OrthoDB" id="2942871at2"/>
<dbReference type="Gene3D" id="2.40.10.370">
    <property type="entry name" value="Protein of unknown function DUF3599"/>
    <property type="match status" value="1"/>
</dbReference>
<dbReference type="Proteomes" id="UP000199800">
    <property type="component" value="Unassembled WGS sequence"/>
</dbReference>
<evidence type="ECO:0000313" key="2">
    <source>
        <dbReference type="Proteomes" id="UP000199800"/>
    </source>
</evidence>
<gene>
    <name evidence="1" type="ORF">SAMN04487772_10232</name>
</gene>
<dbReference type="STRING" id="29364.SAMN04487772_10232"/>
<accession>A0A1H9YI86</accession>
<evidence type="ECO:0000313" key="1">
    <source>
        <dbReference type="EMBL" id="SES68706.1"/>
    </source>
</evidence>
<dbReference type="RefSeq" id="WP_092475345.1">
    <property type="nucleotide sequence ID" value="NZ_FOHN01000002.1"/>
</dbReference>
<reference evidence="1 2" key="1">
    <citation type="submission" date="2016-10" db="EMBL/GenBank/DDBJ databases">
        <authorList>
            <person name="de Groot N.N."/>
        </authorList>
    </citation>
    <scope>NUCLEOTIDE SEQUENCE [LARGE SCALE GENOMIC DNA]</scope>
    <source>
        <strain evidence="1 2">DSM 1801</strain>
    </source>
</reference>
<name>A0A1H9YI86_9FIRM</name>
<sequence>MSLPKVALLAARQAVESMYDCKCNVYEYGKHKNQNTRTTEMSEQCVLEEQPCRISFSSLKTVVQSESAANIGQCVKLFISPDITIKPGSKISVLDKKNRLTEYKSSGVPAVYNTHQEIMLELFRGWS</sequence>
<dbReference type="AlphaFoldDB" id="A0A1H9YI86"/>